<evidence type="ECO:0000313" key="2">
    <source>
        <dbReference type="EMBL" id="GLC62277.1"/>
    </source>
</evidence>
<dbReference type="Proteomes" id="UP001165080">
    <property type="component" value="Unassembled WGS sequence"/>
</dbReference>
<feature type="compositionally biased region" description="Low complexity" evidence="1">
    <location>
        <begin position="275"/>
        <end position="286"/>
    </location>
</feature>
<protein>
    <submittedName>
        <fullName evidence="2">Uncharacterized protein</fullName>
    </submittedName>
</protein>
<feature type="compositionally biased region" description="Low complexity" evidence="1">
    <location>
        <begin position="449"/>
        <end position="467"/>
    </location>
</feature>
<feature type="compositionally biased region" description="Low complexity" evidence="1">
    <location>
        <begin position="337"/>
        <end position="346"/>
    </location>
</feature>
<dbReference type="OrthoDB" id="549234at2759"/>
<feature type="compositionally biased region" description="Low complexity" evidence="1">
    <location>
        <begin position="383"/>
        <end position="405"/>
    </location>
</feature>
<feature type="compositionally biased region" description="Polar residues" evidence="1">
    <location>
        <begin position="287"/>
        <end position="299"/>
    </location>
</feature>
<name>A0A9W6FAB5_9CHLO</name>
<reference evidence="2 3" key="1">
    <citation type="journal article" date="2023" name="Commun. Biol.">
        <title>Reorganization of the ancestral sex-determining regions during the evolution of trioecy in Pleodorina starrii.</title>
        <authorList>
            <person name="Takahashi K."/>
            <person name="Suzuki S."/>
            <person name="Kawai-Toyooka H."/>
            <person name="Yamamoto K."/>
            <person name="Hamaji T."/>
            <person name="Ootsuki R."/>
            <person name="Yamaguchi H."/>
            <person name="Kawachi M."/>
            <person name="Higashiyama T."/>
            <person name="Nozaki H."/>
        </authorList>
    </citation>
    <scope>NUCLEOTIDE SEQUENCE [LARGE SCALE GENOMIC DNA]</scope>
    <source>
        <strain evidence="2 3">NIES-4479</strain>
    </source>
</reference>
<feature type="compositionally biased region" description="Low complexity" evidence="1">
    <location>
        <begin position="136"/>
        <end position="160"/>
    </location>
</feature>
<feature type="region of interest" description="Disordered" evidence="1">
    <location>
        <begin position="275"/>
        <end position="467"/>
    </location>
</feature>
<feature type="compositionally biased region" description="Low complexity" evidence="1">
    <location>
        <begin position="527"/>
        <end position="546"/>
    </location>
</feature>
<feature type="compositionally biased region" description="Low complexity" evidence="1">
    <location>
        <begin position="418"/>
        <end position="428"/>
    </location>
</feature>
<feature type="region of interest" description="Disordered" evidence="1">
    <location>
        <begin position="102"/>
        <end position="172"/>
    </location>
</feature>
<accession>A0A9W6FAB5</accession>
<comment type="caution">
    <text evidence="2">The sequence shown here is derived from an EMBL/GenBank/DDBJ whole genome shotgun (WGS) entry which is preliminary data.</text>
</comment>
<feature type="compositionally biased region" description="Basic and acidic residues" evidence="1">
    <location>
        <begin position="317"/>
        <end position="336"/>
    </location>
</feature>
<dbReference type="EMBL" id="BRXU01000062">
    <property type="protein sequence ID" value="GLC62277.1"/>
    <property type="molecule type" value="Genomic_DNA"/>
</dbReference>
<feature type="compositionally biased region" description="Basic and acidic residues" evidence="1">
    <location>
        <begin position="105"/>
        <end position="125"/>
    </location>
</feature>
<organism evidence="2 3">
    <name type="scientific">Pleodorina starrii</name>
    <dbReference type="NCBI Taxonomy" id="330485"/>
    <lineage>
        <taxon>Eukaryota</taxon>
        <taxon>Viridiplantae</taxon>
        <taxon>Chlorophyta</taxon>
        <taxon>core chlorophytes</taxon>
        <taxon>Chlorophyceae</taxon>
        <taxon>CS clade</taxon>
        <taxon>Chlamydomonadales</taxon>
        <taxon>Volvocaceae</taxon>
        <taxon>Pleodorina</taxon>
    </lineage>
</organism>
<evidence type="ECO:0000256" key="1">
    <source>
        <dbReference type="SAM" id="MobiDB-lite"/>
    </source>
</evidence>
<feature type="compositionally biased region" description="Gly residues" evidence="1">
    <location>
        <begin position="406"/>
        <end position="417"/>
    </location>
</feature>
<keyword evidence="3" id="KW-1185">Reference proteome</keyword>
<evidence type="ECO:0000313" key="3">
    <source>
        <dbReference type="Proteomes" id="UP001165080"/>
    </source>
</evidence>
<feature type="region of interest" description="Disordered" evidence="1">
    <location>
        <begin position="507"/>
        <end position="546"/>
    </location>
</feature>
<dbReference type="AlphaFoldDB" id="A0A9W6FAB5"/>
<proteinExistence type="predicted"/>
<gene>
    <name evidence="2" type="primary">PLEST010730</name>
    <name evidence="2" type="ORF">PLESTB_001865300</name>
</gene>
<sequence>MGQCLAKFQDGGTQNKSKDTFPDYYTESQICDYYVDRLPPRLLGEGIHLLRGGPGPIVCSWTHELLNDAGVRTFQDRELLLKTRDEIVAAVQAHRQRLLASRTSFENKSRGSFENKSRGSFENKSRTPSTSPDLLAISNNNSASSASPGSETASNPNSPSGAGGPIPPDAATAAAATPFDKAAARQATAAAEAAAAAAAADAAAATTAFRSEGDGKSFRLTTDWLPAGLQLYRISEEMRHMASSGLGGAANSADVSAHGRSSVLGDVSSLTSKAAAVAGPGGSSPVQLRSKSRLATVSSGVPADFNDDDNHLGGAGDGEKDAGRDDERDVRDRDDAAAVATAAAVSTDDKLDVGPESPRQADGVQSAAATGDGGEPPAPRDTAAAAAASAVATGGGCSCDSSAGSSGRGSGGGGGEFSGSSGSRSPASTLGAESLAALTSLEPTGGTTSPLPSSVEPSPLGAAAAGEGAADAAGCAVRSGGCDAAAAVLGGGPRPRACQQGCCGGAAGSDACAPRPGPGEEPTQPRGGVAQLQQQEQGQGQIVSAA</sequence>